<comment type="caution">
    <text evidence="5">The sequence shown here is derived from an EMBL/GenBank/DDBJ whole genome shotgun (WGS) entry which is preliminary data.</text>
</comment>
<evidence type="ECO:0000256" key="2">
    <source>
        <dbReference type="ARBA" id="ARBA00023136"/>
    </source>
</evidence>
<dbReference type="Pfam" id="PF25183">
    <property type="entry name" value="OMP_b-brl_4"/>
    <property type="match status" value="1"/>
</dbReference>
<feature type="domain" description="TonB-dependent transporter Oar-like beta-barrel" evidence="4">
    <location>
        <begin position="37"/>
        <end position="218"/>
    </location>
</feature>
<proteinExistence type="predicted"/>
<name>A0A0F9QJ15_9ZZZZ</name>
<evidence type="ECO:0000313" key="5">
    <source>
        <dbReference type="EMBL" id="KKN44100.1"/>
    </source>
</evidence>
<dbReference type="GO" id="GO:0009279">
    <property type="term" value="C:cell outer membrane"/>
    <property type="evidence" value="ECO:0007669"/>
    <property type="project" value="UniProtKB-SubCell"/>
</dbReference>
<evidence type="ECO:0000259" key="4">
    <source>
        <dbReference type="Pfam" id="PF25183"/>
    </source>
</evidence>
<evidence type="ECO:0000256" key="1">
    <source>
        <dbReference type="ARBA" id="ARBA00004442"/>
    </source>
</evidence>
<sequence length="340" mass="39526">MLSSYHDRLNPASAYSEYVGYYYEPPPGDGLWHEWFTAENLYSLDPDIKHPYMNQFTASIERELFRDASISATYIYRDWKNLMGPIDNVAIWSPVVLADPENPATIYTIYEQTNPDEHQYLIKNLKEGDPGIGSNTPYRRYWGFEFMFNKRFSNKWQLLASYVYSKAYGTMDNGFADDIGWGGSVESPNYWINADGNSTYDPTHMIKVQGTYIFPFGVYLTGHFRAITGNAWTRQIRTSRLAHGNVTFFTEKRGSNHYPIRKILDLRLEKTFVLAEKFRLGLMVDVFNVFNDDTITSWGTRTDYDWLLPADPDYYSSTDGHDLYGIVRPRQARIGIRLMF</sequence>
<dbReference type="AlphaFoldDB" id="A0A0F9QJ15"/>
<dbReference type="InterPro" id="IPR057601">
    <property type="entry name" value="Oar-like_b-barrel"/>
</dbReference>
<keyword evidence="3" id="KW-0998">Cell outer membrane</keyword>
<gene>
    <name evidence="5" type="ORF">LCGC14_0696590</name>
</gene>
<dbReference type="EMBL" id="LAZR01001470">
    <property type="protein sequence ID" value="KKN44100.1"/>
    <property type="molecule type" value="Genomic_DNA"/>
</dbReference>
<organism evidence="5">
    <name type="scientific">marine sediment metagenome</name>
    <dbReference type="NCBI Taxonomy" id="412755"/>
    <lineage>
        <taxon>unclassified sequences</taxon>
        <taxon>metagenomes</taxon>
        <taxon>ecological metagenomes</taxon>
    </lineage>
</organism>
<comment type="subcellular location">
    <subcellularLocation>
        <location evidence="1">Cell outer membrane</location>
    </subcellularLocation>
</comment>
<evidence type="ECO:0000256" key="3">
    <source>
        <dbReference type="ARBA" id="ARBA00023237"/>
    </source>
</evidence>
<accession>A0A0F9QJ15</accession>
<protein>
    <recommendedName>
        <fullName evidence="4">TonB-dependent transporter Oar-like beta-barrel domain-containing protein</fullName>
    </recommendedName>
</protein>
<dbReference type="InterPro" id="IPR036942">
    <property type="entry name" value="Beta-barrel_TonB_sf"/>
</dbReference>
<dbReference type="Gene3D" id="2.40.170.20">
    <property type="entry name" value="TonB-dependent receptor, beta-barrel domain"/>
    <property type="match status" value="1"/>
</dbReference>
<dbReference type="SUPFAM" id="SSF56935">
    <property type="entry name" value="Porins"/>
    <property type="match status" value="1"/>
</dbReference>
<keyword evidence="2" id="KW-0472">Membrane</keyword>
<reference evidence="5" key="1">
    <citation type="journal article" date="2015" name="Nature">
        <title>Complex archaea that bridge the gap between prokaryotes and eukaryotes.</title>
        <authorList>
            <person name="Spang A."/>
            <person name="Saw J.H."/>
            <person name="Jorgensen S.L."/>
            <person name="Zaremba-Niedzwiedzka K."/>
            <person name="Martijn J."/>
            <person name="Lind A.E."/>
            <person name="van Eijk R."/>
            <person name="Schleper C."/>
            <person name="Guy L."/>
            <person name="Ettema T.J."/>
        </authorList>
    </citation>
    <scope>NUCLEOTIDE SEQUENCE</scope>
</reference>